<evidence type="ECO:0000256" key="6">
    <source>
        <dbReference type="PIRSR" id="PIRSR017269-1"/>
    </source>
</evidence>
<dbReference type="GO" id="GO:0160107">
    <property type="term" value="F:tRNA (adenine(58)-N1)-methyltransferase activity"/>
    <property type="evidence" value="ECO:0007669"/>
    <property type="project" value="UniProtKB-EC"/>
</dbReference>
<comment type="function">
    <text evidence="5">Catalyzes the S-adenosyl-L-methionine-dependent formation of N(1)-methyladenine at position 58 (m1A58) in tRNA.</text>
</comment>
<evidence type="ECO:0000313" key="8">
    <source>
        <dbReference type="EMBL" id="CAJ54413.1"/>
    </source>
</evidence>
<dbReference type="Gene3D" id="3.40.50.150">
    <property type="entry name" value="Vaccinia Virus protein VP39"/>
    <property type="match status" value="1"/>
</dbReference>
<keyword evidence="2 5" id="KW-0808">Transferase</keyword>
<proteinExistence type="inferred from homology"/>
<dbReference type="SUPFAM" id="SSF53335">
    <property type="entry name" value="S-adenosyl-L-methionine-dependent methyltransferases"/>
    <property type="match status" value="1"/>
</dbReference>
<dbReference type="STRING" id="363253.LI0357"/>
<feature type="binding site" evidence="6">
    <location>
        <position position="126"/>
    </location>
    <ligand>
        <name>S-adenosyl-L-methionine</name>
        <dbReference type="ChEBI" id="CHEBI:59789"/>
    </ligand>
</feature>
<dbReference type="GO" id="GO:0030488">
    <property type="term" value="P:tRNA methylation"/>
    <property type="evidence" value="ECO:0007669"/>
    <property type="project" value="InterPro"/>
</dbReference>
<keyword evidence="1 5" id="KW-0489">Methyltransferase</keyword>
<sequence length="289" mass="32656">MPAYGDLVCIITPRGKSKLYRIEKNQDIHTQDGILKVDDIVHASYGTEIFTTLGTPCCIQRPTINDIIRNTKRQTQVLYPKDISYICIRLGVGPGRTVIEAGTGSGSLTMALSWFSGPTGHVHTFEAREEFYTLAKHNLQWAGLGDNVTMHHQDISEGFGQVTGADALFLDVRTPWEYLTFIPKAVSPGASLAFFVPTTNQINELLLGLDNGPFDNIEICEILIRHWKPIIDRIRPEDRMIAHTGFLIFARHQEHSSSWNKYKILGTRERKQEAARNKRMKADVQHIDE</sequence>
<dbReference type="PIRSF" id="PIRSF017269">
    <property type="entry name" value="GCD14"/>
    <property type="match status" value="1"/>
</dbReference>
<dbReference type="AlphaFoldDB" id="Q1MRG3"/>
<dbReference type="OrthoDB" id="9781391at2"/>
<dbReference type="InterPro" id="IPR029063">
    <property type="entry name" value="SAM-dependent_MTases_sf"/>
</dbReference>
<evidence type="ECO:0000256" key="1">
    <source>
        <dbReference type="ARBA" id="ARBA00022603"/>
    </source>
</evidence>
<comment type="similarity">
    <text evidence="5">Belongs to the class I-like SAM-binding methyltransferase superfamily. TRM61 family.</text>
</comment>
<dbReference type="EMBL" id="AM180252">
    <property type="protein sequence ID" value="CAJ54413.1"/>
    <property type="molecule type" value="Genomic_DNA"/>
</dbReference>
<dbReference type="InterPro" id="IPR014816">
    <property type="entry name" value="tRNA_MeTrfase_Gcd14"/>
</dbReference>
<keyword evidence="3 5" id="KW-0949">S-adenosyl-L-methionine</keyword>
<dbReference type="PANTHER" id="PTHR12133:SF1">
    <property type="entry name" value="TRNA (ADENINE(58)-N(1))-METHYLTRANSFERASE, MITOCHONDRIAL"/>
    <property type="match status" value="1"/>
</dbReference>
<name>Q1MRG3_LAWIP</name>
<evidence type="ECO:0000256" key="5">
    <source>
        <dbReference type="PIRNR" id="PIRNR017269"/>
    </source>
</evidence>
<dbReference type="Pfam" id="PF08704">
    <property type="entry name" value="GCD14"/>
    <property type="match status" value="1"/>
</dbReference>
<organism evidence="8 9">
    <name type="scientific">Lawsonia intracellularis (strain PHE/MN1-00)</name>
    <dbReference type="NCBI Taxonomy" id="363253"/>
    <lineage>
        <taxon>Bacteria</taxon>
        <taxon>Pseudomonadati</taxon>
        <taxon>Thermodesulfobacteriota</taxon>
        <taxon>Desulfovibrionia</taxon>
        <taxon>Desulfovibrionales</taxon>
        <taxon>Desulfovibrionaceae</taxon>
        <taxon>Lawsonia</taxon>
    </lineage>
</organism>
<protein>
    <recommendedName>
        <fullName evidence="5">tRNA (adenine(58)-N(1))-methyltransferase TrmI</fullName>
        <ecNumber evidence="5">2.1.1.220</ecNumber>
    </recommendedName>
</protein>
<evidence type="ECO:0000259" key="7">
    <source>
        <dbReference type="Pfam" id="PF08704"/>
    </source>
</evidence>
<dbReference type="InterPro" id="IPR049470">
    <property type="entry name" value="TRM61_C"/>
</dbReference>
<dbReference type="Gene3D" id="3.10.330.20">
    <property type="match status" value="1"/>
</dbReference>
<comment type="catalytic activity">
    <reaction evidence="5">
        <text>adenosine(58) in tRNA + S-adenosyl-L-methionine = N(1)-methyladenosine(58) in tRNA + S-adenosyl-L-homocysteine + H(+)</text>
        <dbReference type="Rhea" id="RHEA:43152"/>
        <dbReference type="Rhea" id="RHEA-COMP:10365"/>
        <dbReference type="Rhea" id="RHEA-COMP:10366"/>
        <dbReference type="ChEBI" id="CHEBI:15378"/>
        <dbReference type="ChEBI" id="CHEBI:57856"/>
        <dbReference type="ChEBI" id="CHEBI:59789"/>
        <dbReference type="ChEBI" id="CHEBI:74411"/>
        <dbReference type="ChEBI" id="CHEBI:74491"/>
        <dbReference type="EC" id="2.1.1.220"/>
    </reaction>
</comment>
<keyword evidence="9" id="KW-1185">Reference proteome</keyword>
<feature type="binding site" evidence="6">
    <location>
        <begin position="105"/>
        <end position="108"/>
    </location>
    <ligand>
        <name>S-adenosyl-L-methionine</name>
        <dbReference type="ChEBI" id="CHEBI:59789"/>
    </ligand>
</feature>
<dbReference type="RefSeq" id="WP_011526442.1">
    <property type="nucleotide sequence ID" value="NC_008011.1"/>
</dbReference>
<evidence type="ECO:0000256" key="2">
    <source>
        <dbReference type="ARBA" id="ARBA00022679"/>
    </source>
</evidence>
<evidence type="ECO:0000256" key="4">
    <source>
        <dbReference type="ARBA" id="ARBA00022694"/>
    </source>
</evidence>
<dbReference type="CDD" id="cd02440">
    <property type="entry name" value="AdoMet_MTases"/>
    <property type="match status" value="1"/>
</dbReference>
<gene>
    <name evidence="8" type="primary">pcm</name>
    <name evidence="8" type="ordered locus">LI0357</name>
</gene>
<evidence type="ECO:0000313" key="9">
    <source>
        <dbReference type="Proteomes" id="UP000002430"/>
    </source>
</evidence>
<dbReference type="Proteomes" id="UP000002430">
    <property type="component" value="Chromosome"/>
</dbReference>
<feature type="binding site" evidence="6">
    <location>
        <position position="171"/>
    </location>
    <ligand>
        <name>S-adenosyl-L-methionine</name>
        <dbReference type="ChEBI" id="CHEBI:59789"/>
    </ligand>
</feature>
<dbReference type="GO" id="GO:0031515">
    <property type="term" value="C:tRNA (m1A) methyltransferase complex"/>
    <property type="evidence" value="ECO:0007669"/>
    <property type="project" value="UniProtKB-UniRule"/>
</dbReference>
<dbReference type="KEGG" id="lip:LI0357"/>
<comment type="subunit">
    <text evidence="5">Homotetramer composed of a dimer of dimers.</text>
</comment>
<reference evidence="8 9" key="1">
    <citation type="submission" date="2005-11" db="EMBL/GenBank/DDBJ databases">
        <title>The complete genome sequence of Lawsonia intracellularis: the causative agent of proliferative enteropathy.</title>
        <authorList>
            <person name="Kaur K."/>
            <person name="Zhang Q."/>
            <person name="Beckler D."/>
            <person name="Munir S."/>
            <person name="Li L."/>
            <person name="Kinsley K."/>
            <person name="Herron L."/>
            <person name="Peterson A."/>
            <person name="May B."/>
            <person name="Singh S."/>
            <person name="Gebhart C."/>
            <person name="Kapur V."/>
        </authorList>
    </citation>
    <scope>NUCLEOTIDE SEQUENCE [LARGE SCALE GENOMIC DNA]</scope>
    <source>
        <strain evidence="8 9">PHE/MN1-00</strain>
    </source>
</reference>
<dbReference type="eggNOG" id="COG2519">
    <property type="taxonomic scope" value="Bacteria"/>
</dbReference>
<accession>Q1MRG3</accession>
<evidence type="ECO:0000256" key="3">
    <source>
        <dbReference type="ARBA" id="ARBA00022691"/>
    </source>
</evidence>
<dbReference type="PROSITE" id="PS51620">
    <property type="entry name" value="SAM_TRM61"/>
    <property type="match status" value="1"/>
</dbReference>
<feature type="domain" description="tRNA (adenine(58)-N(1))-methyltransferase catalytic subunit TRM61 C-terminal" evidence="7">
    <location>
        <begin position="72"/>
        <end position="228"/>
    </location>
</feature>
<dbReference type="EC" id="2.1.1.220" evidence="5"/>
<keyword evidence="4 5" id="KW-0819">tRNA processing</keyword>
<dbReference type="PANTHER" id="PTHR12133">
    <property type="entry name" value="TRNA (ADENINE(58)-N(1))-METHYLTRANSFERASE"/>
    <property type="match status" value="1"/>
</dbReference>
<feature type="binding site" evidence="6">
    <location>
        <position position="154"/>
    </location>
    <ligand>
        <name>S-adenosyl-L-methionine</name>
        <dbReference type="ChEBI" id="CHEBI:59789"/>
    </ligand>
</feature>
<dbReference type="HOGENOM" id="CLU_025402_0_1_7"/>